<dbReference type="Gene3D" id="3.40.30.10">
    <property type="entry name" value="Glutaredoxin"/>
    <property type="match status" value="1"/>
</dbReference>
<dbReference type="PANTHER" id="PTHR13544">
    <property type="entry name" value="SELENOPROTEIN T"/>
    <property type="match status" value="1"/>
</dbReference>
<evidence type="ECO:0000256" key="3">
    <source>
        <dbReference type="SAM" id="MobiDB-lite"/>
    </source>
</evidence>
<dbReference type="Pfam" id="PF10262">
    <property type="entry name" value="Rdx"/>
    <property type="match status" value="1"/>
</dbReference>
<accession>A0A6U2HA43</accession>
<evidence type="ECO:0000256" key="2">
    <source>
        <dbReference type="ARBA" id="ARBA00023284"/>
    </source>
</evidence>
<keyword evidence="1" id="KW-0732">Signal</keyword>
<organism evidence="4">
    <name type="scientific">Hemiselmis andersenii</name>
    <name type="common">Cryptophyte alga</name>
    <dbReference type="NCBI Taxonomy" id="464988"/>
    <lineage>
        <taxon>Eukaryota</taxon>
        <taxon>Cryptophyceae</taxon>
        <taxon>Cryptomonadales</taxon>
        <taxon>Hemiselmidaceae</taxon>
        <taxon>Hemiselmis</taxon>
    </lineage>
</organism>
<evidence type="ECO:0008006" key="5">
    <source>
        <dbReference type="Google" id="ProtNLM"/>
    </source>
</evidence>
<dbReference type="SUPFAM" id="SSF52833">
    <property type="entry name" value="Thioredoxin-like"/>
    <property type="match status" value="1"/>
</dbReference>
<gene>
    <name evidence="4" type="ORF">HAND00432_LOCUS12189</name>
</gene>
<dbReference type="PANTHER" id="PTHR13544:SF0">
    <property type="entry name" value="THIOREDOXIN REDUCTASE-LIKE SELENOPROTEIN T"/>
    <property type="match status" value="1"/>
</dbReference>
<dbReference type="AlphaFoldDB" id="A0A6U2HA43"/>
<dbReference type="GO" id="GO:0045454">
    <property type="term" value="P:cell redox homeostasis"/>
    <property type="evidence" value="ECO:0007669"/>
    <property type="project" value="TreeGrafter"/>
</dbReference>
<protein>
    <recommendedName>
        <fullName evidence="5">Selenoprotein T</fullName>
    </recommendedName>
</protein>
<evidence type="ECO:0000256" key="1">
    <source>
        <dbReference type="ARBA" id="ARBA00022729"/>
    </source>
</evidence>
<dbReference type="InterPro" id="IPR011893">
    <property type="entry name" value="Selenoprotein_Rdx-typ"/>
</dbReference>
<reference evidence="4" key="1">
    <citation type="submission" date="2021-01" db="EMBL/GenBank/DDBJ databases">
        <authorList>
            <person name="Corre E."/>
            <person name="Pelletier E."/>
            <person name="Niang G."/>
            <person name="Scheremetjew M."/>
            <person name="Finn R."/>
            <person name="Kale V."/>
            <person name="Holt S."/>
            <person name="Cochrane G."/>
            <person name="Meng A."/>
            <person name="Brown T."/>
            <person name="Cohen L."/>
        </authorList>
    </citation>
    <scope>NUCLEOTIDE SEQUENCE</scope>
    <source>
        <strain evidence="4">CCMP644</strain>
    </source>
</reference>
<dbReference type="GO" id="GO:0005789">
    <property type="term" value="C:endoplasmic reticulum membrane"/>
    <property type="evidence" value="ECO:0007669"/>
    <property type="project" value="TreeGrafter"/>
</dbReference>
<feature type="compositionally biased region" description="Low complexity" evidence="3">
    <location>
        <begin position="140"/>
        <end position="157"/>
    </location>
</feature>
<name>A0A6U2HA43_HEMAN</name>
<proteinExistence type="predicted"/>
<feature type="region of interest" description="Disordered" evidence="3">
    <location>
        <begin position="130"/>
        <end position="178"/>
    </location>
</feature>
<evidence type="ECO:0000313" key="4">
    <source>
        <dbReference type="EMBL" id="CAD8957650.1"/>
    </source>
</evidence>
<sequence>MEYSYYLKQRFPALQITAEVQVAPVQNRMAATAVGYAQIAGFVVSFFGDAIFQALSMPVPDWAKYAQENKGTAVMLFFVGNMVSNSLTQTGAFEVYLGGQLLHSKIKTGGVPDFNSLLAKVQAANPELEMAAPPQGGQKQGRFVNQGGGQQQQQQHPKVQKHQQRHYAQEEDDEDDEF</sequence>
<dbReference type="EMBL" id="HBFX01020047">
    <property type="protein sequence ID" value="CAD8957650.1"/>
    <property type="molecule type" value="Transcribed_RNA"/>
</dbReference>
<dbReference type="InterPro" id="IPR036249">
    <property type="entry name" value="Thioredoxin-like_sf"/>
</dbReference>
<keyword evidence="2" id="KW-0676">Redox-active center</keyword>
<dbReference type="GO" id="GO:0004791">
    <property type="term" value="F:thioredoxin-disulfide reductase (NADPH) activity"/>
    <property type="evidence" value="ECO:0007669"/>
    <property type="project" value="TreeGrafter"/>
</dbReference>
<dbReference type="InterPro" id="IPR019389">
    <property type="entry name" value="Selenoprotein_T"/>
</dbReference>
<dbReference type="NCBIfam" id="TIGR02174">
    <property type="entry name" value="CXXU_selWTH"/>
    <property type="match status" value="1"/>
</dbReference>